<feature type="compositionally biased region" description="Pro residues" evidence="1">
    <location>
        <begin position="113"/>
        <end position="148"/>
    </location>
</feature>
<feature type="chain" id="PRO_5013098845" evidence="2">
    <location>
        <begin position="23"/>
        <end position="227"/>
    </location>
</feature>
<evidence type="ECO:0000256" key="2">
    <source>
        <dbReference type="SAM" id="SignalP"/>
    </source>
</evidence>
<dbReference type="Proteomes" id="UP000198287">
    <property type="component" value="Unassembled WGS sequence"/>
</dbReference>
<feature type="region of interest" description="Disordered" evidence="1">
    <location>
        <begin position="110"/>
        <end position="148"/>
    </location>
</feature>
<proteinExistence type="predicted"/>
<comment type="caution">
    <text evidence="3">The sequence shown here is derived from an EMBL/GenBank/DDBJ whole genome shotgun (WGS) entry which is preliminary data.</text>
</comment>
<evidence type="ECO:0000256" key="1">
    <source>
        <dbReference type="SAM" id="MobiDB-lite"/>
    </source>
</evidence>
<evidence type="ECO:0000313" key="3">
    <source>
        <dbReference type="EMBL" id="OXA53779.1"/>
    </source>
</evidence>
<sequence length="227" mass="25248">MNFAHLFAVLTFFEAACKFTEMQTITENSTSCVERTPFCLRHSDCCGHRCVPFISHIISATTVYNTLVNVGLRGESQFDLSSLRVCSTEMLTGDKVSTPDEWELEKALSRTIPPEPPSITGPTPAPPPPSHYPPPAPSGPAPEPAPPFPGCQYPQYPNWYPKTLQRNVAMELEKFTEFVPTACRPYVEDITKIFGPYANHNPVEKVSYGDDCAADAHVDKETWAFVY</sequence>
<gene>
    <name evidence="3" type="ORF">Fcan01_11896</name>
</gene>
<organism evidence="3 4">
    <name type="scientific">Folsomia candida</name>
    <name type="common">Springtail</name>
    <dbReference type="NCBI Taxonomy" id="158441"/>
    <lineage>
        <taxon>Eukaryota</taxon>
        <taxon>Metazoa</taxon>
        <taxon>Ecdysozoa</taxon>
        <taxon>Arthropoda</taxon>
        <taxon>Hexapoda</taxon>
        <taxon>Collembola</taxon>
        <taxon>Entomobryomorpha</taxon>
        <taxon>Isotomoidea</taxon>
        <taxon>Isotomidae</taxon>
        <taxon>Proisotominae</taxon>
        <taxon>Folsomia</taxon>
    </lineage>
</organism>
<keyword evidence="4" id="KW-1185">Reference proteome</keyword>
<evidence type="ECO:0000313" key="4">
    <source>
        <dbReference type="Proteomes" id="UP000198287"/>
    </source>
</evidence>
<reference evidence="3 4" key="1">
    <citation type="submission" date="2015-12" db="EMBL/GenBank/DDBJ databases">
        <title>The genome of Folsomia candida.</title>
        <authorList>
            <person name="Faddeeva A."/>
            <person name="Derks M.F."/>
            <person name="Anvar Y."/>
            <person name="Smit S."/>
            <person name="Van Straalen N."/>
            <person name="Roelofs D."/>
        </authorList>
    </citation>
    <scope>NUCLEOTIDE SEQUENCE [LARGE SCALE GENOMIC DNA]</scope>
    <source>
        <strain evidence="3 4">VU population</strain>
        <tissue evidence="3">Whole body</tissue>
    </source>
</reference>
<feature type="signal peptide" evidence="2">
    <location>
        <begin position="1"/>
        <end position="22"/>
    </location>
</feature>
<protein>
    <submittedName>
        <fullName evidence="3">Uncharacterized protein</fullName>
    </submittedName>
</protein>
<name>A0A226E8H0_FOLCA</name>
<dbReference type="EMBL" id="LNIX01000005">
    <property type="protein sequence ID" value="OXA53779.1"/>
    <property type="molecule type" value="Genomic_DNA"/>
</dbReference>
<dbReference type="AlphaFoldDB" id="A0A226E8H0"/>
<keyword evidence="2" id="KW-0732">Signal</keyword>
<accession>A0A226E8H0</accession>